<feature type="transmembrane region" description="Helical" evidence="1">
    <location>
        <begin position="180"/>
        <end position="201"/>
    </location>
</feature>
<reference evidence="2" key="1">
    <citation type="submission" date="2022-07" db="EMBL/GenBank/DDBJ databases">
        <title>Draft genome sequence of Zalerion maritima ATCC 34329, a (micro)plastics degrading marine fungus.</title>
        <authorList>
            <person name="Paco A."/>
            <person name="Goncalves M.F.M."/>
            <person name="Rocha-Santos T.A.P."/>
            <person name="Alves A."/>
        </authorList>
    </citation>
    <scope>NUCLEOTIDE SEQUENCE</scope>
    <source>
        <strain evidence="2">ATCC 34329</strain>
    </source>
</reference>
<dbReference type="AlphaFoldDB" id="A0AAD5RL88"/>
<feature type="transmembrane region" description="Helical" evidence="1">
    <location>
        <begin position="118"/>
        <end position="142"/>
    </location>
</feature>
<proteinExistence type="predicted"/>
<keyword evidence="1" id="KW-0812">Transmembrane</keyword>
<evidence type="ECO:0000256" key="1">
    <source>
        <dbReference type="SAM" id="Phobius"/>
    </source>
</evidence>
<name>A0AAD5RL88_9PEZI</name>
<sequence length="224" mass="24246">MMSSPNKQEPSTSGFESDAQSIAIQPLARKLNLVESIRVGLTVVALCCGIIVLGVSAHTLSVYNWTNLPTDFLLPIWPENFDARPTVALVVGSTIIVVSNLVSLACSKVSSLRNKQMVHTAMSFSAPLVGLIAAVIAMAFFYSVNTSATDDTMQSWTCRWETVIMTLPPHFGTLCKESRAGLYLSILLIPIEALVLGVAGWQFAVEKQASQYGFTVRKGSPQLH</sequence>
<feature type="transmembrane region" description="Helical" evidence="1">
    <location>
        <begin position="86"/>
        <end position="106"/>
    </location>
</feature>
<dbReference type="PANTHER" id="PTHR42069">
    <property type="entry name" value="HYPHAL ANASTAMOSIS-8 PROTEIN"/>
    <property type="match status" value="1"/>
</dbReference>
<feature type="transmembrane region" description="Helical" evidence="1">
    <location>
        <begin position="39"/>
        <end position="66"/>
    </location>
</feature>
<dbReference type="Proteomes" id="UP001201980">
    <property type="component" value="Unassembled WGS sequence"/>
</dbReference>
<organism evidence="2 3">
    <name type="scientific">Zalerion maritima</name>
    <dbReference type="NCBI Taxonomy" id="339359"/>
    <lineage>
        <taxon>Eukaryota</taxon>
        <taxon>Fungi</taxon>
        <taxon>Dikarya</taxon>
        <taxon>Ascomycota</taxon>
        <taxon>Pezizomycotina</taxon>
        <taxon>Sordariomycetes</taxon>
        <taxon>Lulworthiomycetidae</taxon>
        <taxon>Lulworthiales</taxon>
        <taxon>Lulworthiaceae</taxon>
        <taxon>Zalerion</taxon>
    </lineage>
</organism>
<dbReference type="PANTHER" id="PTHR42069:SF1">
    <property type="entry name" value="MARVEL DOMAIN-CONTAINING PROTEIN"/>
    <property type="match status" value="1"/>
</dbReference>
<evidence type="ECO:0000313" key="3">
    <source>
        <dbReference type="Proteomes" id="UP001201980"/>
    </source>
</evidence>
<keyword evidence="1" id="KW-0472">Membrane</keyword>
<evidence type="ECO:0000313" key="2">
    <source>
        <dbReference type="EMBL" id="KAJ2896611.1"/>
    </source>
</evidence>
<keyword evidence="3" id="KW-1185">Reference proteome</keyword>
<keyword evidence="1" id="KW-1133">Transmembrane helix</keyword>
<comment type="caution">
    <text evidence="2">The sequence shown here is derived from an EMBL/GenBank/DDBJ whole genome shotgun (WGS) entry which is preliminary data.</text>
</comment>
<protein>
    <submittedName>
        <fullName evidence="2">Uncharacterized protein</fullName>
    </submittedName>
</protein>
<accession>A0AAD5RL88</accession>
<gene>
    <name evidence="2" type="ORF">MKZ38_005401</name>
</gene>
<dbReference type="EMBL" id="JAKWBI020000322">
    <property type="protein sequence ID" value="KAJ2896611.1"/>
    <property type="molecule type" value="Genomic_DNA"/>
</dbReference>